<feature type="transmembrane region" description="Helical" evidence="1">
    <location>
        <begin position="77"/>
        <end position="97"/>
    </location>
</feature>
<comment type="caution">
    <text evidence="2">The sequence shown here is derived from an EMBL/GenBank/DDBJ whole genome shotgun (WGS) entry which is preliminary data.</text>
</comment>
<keyword evidence="1" id="KW-0472">Membrane</keyword>
<dbReference type="EMBL" id="AEVT01000122">
    <property type="protein sequence ID" value="EGA67950.1"/>
    <property type="molecule type" value="Genomic_DNA"/>
</dbReference>
<name>E8MDG4_PHOS4</name>
<evidence type="ECO:0000313" key="3">
    <source>
        <dbReference type="Proteomes" id="UP000006228"/>
    </source>
</evidence>
<evidence type="ECO:0000256" key="1">
    <source>
        <dbReference type="SAM" id="Phobius"/>
    </source>
</evidence>
<keyword evidence="1" id="KW-1133">Transmembrane helix</keyword>
<accession>E8MDG4</accession>
<evidence type="ECO:0000313" key="2">
    <source>
        <dbReference type="EMBL" id="EGA67950.1"/>
    </source>
</evidence>
<sequence length="115" mass="13086">MEWYLAVLKKYAVFSGRARRKEYWMFFLISTIISFALLFVDGLLGTAFISPIYSLAVFLPSLAVLVRRLHDIGRTGWWVLIGIIPLIGMIVLIYFAVCDSKEGENEYGPNVKYAA</sequence>
<dbReference type="OrthoDB" id="9812349at2"/>
<dbReference type="InterPro" id="IPR008523">
    <property type="entry name" value="DUF805"/>
</dbReference>
<dbReference type="Pfam" id="PF05656">
    <property type="entry name" value="DUF805"/>
    <property type="match status" value="1"/>
</dbReference>
<keyword evidence="1" id="KW-0812">Transmembrane</keyword>
<evidence type="ECO:0008006" key="4">
    <source>
        <dbReference type="Google" id="ProtNLM"/>
    </source>
</evidence>
<gene>
    <name evidence="2" type="ORF">VISI1226_08484</name>
</gene>
<dbReference type="PANTHER" id="PTHR34980:SF2">
    <property type="entry name" value="INNER MEMBRANE PROTEIN YHAH-RELATED"/>
    <property type="match status" value="1"/>
</dbReference>
<reference evidence="2 3" key="1">
    <citation type="journal article" date="2012" name="Int. J. Syst. Evol. Microbiol.">
        <title>Vibrio caribbeanicus sp. nov., isolated from the marine sponge Scleritoderma cyanea.</title>
        <authorList>
            <person name="Hoffmann M."/>
            <person name="Monday S.R."/>
            <person name="Allard M.W."/>
            <person name="Strain E.A."/>
            <person name="Whittaker P."/>
            <person name="Naum M."/>
            <person name="McCarthy P.J."/>
            <person name="Lopez J.V."/>
            <person name="Fischer M."/>
            <person name="Brown E.W."/>
        </authorList>
    </citation>
    <scope>NUCLEOTIDE SEQUENCE [LARGE SCALE GENOMIC DNA]</scope>
    <source>
        <strain evidence="3">DSMZ 21326</strain>
    </source>
</reference>
<protein>
    <recommendedName>
        <fullName evidence="4">DUF805 domain-containing protein</fullName>
    </recommendedName>
</protein>
<organism evidence="2 3">
    <name type="scientific">Vibrio sinaloensis DSM 21326</name>
    <dbReference type="NCBI Taxonomy" id="945550"/>
    <lineage>
        <taxon>Bacteria</taxon>
        <taxon>Pseudomonadati</taxon>
        <taxon>Pseudomonadota</taxon>
        <taxon>Gammaproteobacteria</taxon>
        <taxon>Vibrionales</taxon>
        <taxon>Vibrionaceae</taxon>
        <taxon>Vibrio</taxon>
        <taxon>Vibrio oreintalis group</taxon>
    </lineage>
</organism>
<dbReference type="Proteomes" id="UP000006228">
    <property type="component" value="Unassembled WGS sequence"/>
</dbReference>
<dbReference type="eggNOG" id="COG3152">
    <property type="taxonomic scope" value="Bacteria"/>
</dbReference>
<dbReference type="PANTHER" id="PTHR34980">
    <property type="entry name" value="INNER MEMBRANE PROTEIN-RELATED-RELATED"/>
    <property type="match status" value="1"/>
</dbReference>
<dbReference type="GeneID" id="95571558"/>
<dbReference type="RefSeq" id="WP_008081595.1">
    <property type="nucleotide sequence ID" value="NZ_AEVT01000122.1"/>
</dbReference>
<proteinExistence type="predicted"/>
<feature type="transmembrane region" description="Helical" evidence="1">
    <location>
        <begin position="23"/>
        <end position="40"/>
    </location>
</feature>
<dbReference type="AlphaFoldDB" id="E8MDG4"/>
<feature type="transmembrane region" description="Helical" evidence="1">
    <location>
        <begin position="46"/>
        <end position="65"/>
    </location>
</feature>
<dbReference type="GO" id="GO:0005886">
    <property type="term" value="C:plasma membrane"/>
    <property type="evidence" value="ECO:0007669"/>
    <property type="project" value="TreeGrafter"/>
</dbReference>